<evidence type="ECO:0000256" key="10">
    <source>
        <dbReference type="ARBA" id="ARBA00023209"/>
    </source>
</evidence>
<comment type="pathway">
    <text evidence="2">Lipid metabolism.</text>
</comment>
<keyword evidence="8" id="KW-0443">Lipid metabolism</keyword>
<dbReference type="GO" id="GO:0019432">
    <property type="term" value="P:triglyceride biosynthetic process"/>
    <property type="evidence" value="ECO:0007669"/>
    <property type="project" value="TreeGrafter"/>
</dbReference>
<feature type="domain" description="Phospholipid/glycerol acyltransferase" evidence="15">
    <location>
        <begin position="211"/>
        <end position="328"/>
    </location>
</feature>
<dbReference type="GO" id="GO:0016020">
    <property type="term" value="C:membrane"/>
    <property type="evidence" value="ECO:0007669"/>
    <property type="project" value="UniProtKB-SubCell"/>
</dbReference>
<keyword evidence="12" id="KW-0012">Acyltransferase</keyword>
<keyword evidence="4" id="KW-0444">Lipid biosynthesis</keyword>
<dbReference type="InterPro" id="IPR002123">
    <property type="entry name" value="Plipid/glycerol_acylTrfase"/>
</dbReference>
<evidence type="ECO:0000256" key="3">
    <source>
        <dbReference type="ARBA" id="ARBA00008655"/>
    </source>
</evidence>
<evidence type="ECO:0000256" key="12">
    <source>
        <dbReference type="ARBA" id="ARBA00023315"/>
    </source>
</evidence>
<evidence type="ECO:0000256" key="7">
    <source>
        <dbReference type="ARBA" id="ARBA00022989"/>
    </source>
</evidence>
<dbReference type="InterPro" id="IPR045252">
    <property type="entry name" value="LPCAT1-like"/>
</dbReference>
<comment type="similarity">
    <text evidence="3">Belongs to the 1-acyl-sn-glycerol-3-phosphate acyltransferase family.</text>
</comment>
<name>A0A1I7ZDA7_9BILA</name>
<dbReference type="GO" id="GO:0008654">
    <property type="term" value="P:phospholipid biosynthetic process"/>
    <property type="evidence" value="ECO:0007669"/>
    <property type="project" value="UniProtKB-KW"/>
</dbReference>
<evidence type="ECO:0000256" key="8">
    <source>
        <dbReference type="ARBA" id="ARBA00023098"/>
    </source>
</evidence>
<dbReference type="PANTHER" id="PTHR23063">
    <property type="entry name" value="PHOSPHOLIPID ACYLTRANSFERASE"/>
    <property type="match status" value="1"/>
</dbReference>
<keyword evidence="16" id="KW-1185">Reference proteome</keyword>
<organism evidence="16 17">
    <name type="scientific">Steinernema glaseri</name>
    <dbReference type="NCBI Taxonomy" id="37863"/>
    <lineage>
        <taxon>Eukaryota</taxon>
        <taxon>Metazoa</taxon>
        <taxon>Ecdysozoa</taxon>
        <taxon>Nematoda</taxon>
        <taxon>Chromadorea</taxon>
        <taxon>Rhabditida</taxon>
        <taxon>Tylenchina</taxon>
        <taxon>Panagrolaimomorpha</taxon>
        <taxon>Strongyloidoidea</taxon>
        <taxon>Steinernematidae</taxon>
        <taxon>Steinernema</taxon>
    </lineage>
</organism>
<keyword evidence="5" id="KW-0808">Transferase</keyword>
<dbReference type="Proteomes" id="UP000095287">
    <property type="component" value="Unplaced"/>
</dbReference>
<dbReference type="CDD" id="cd07991">
    <property type="entry name" value="LPLAT_LPCAT1-like"/>
    <property type="match status" value="1"/>
</dbReference>
<keyword evidence="10" id="KW-0594">Phospholipid biosynthesis</keyword>
<keyword evidence="9 14" id="KW-0472">Membrane</keyword>
<sequence>MALLTLPSLISFYVYSISVIVLTTTFLILLKSGWGTIPHFYVKLIEFVQKMVAPVPDCDWTDKRDKIVEKKYNGMFYSQLETSDICEVPLDLTMAGLEAIIQDDLTGVIDAAPTKRWTMQTLPTQFRDQALPWIVYFSGLAFRIGVLMPIRVSLLSISMIFVSTVAALSFLRPYKLKERIYVCVTYTRLFSSGLGLVARYHNPQYKPKSPGIAVSNHLTANDIQIIFANVGYDDPTGYTVTGQKHPGFIGWIEKASDRISSTLWVERSHKCDRQSFQKQVLAAARDDKVDPVLLFPEGYCTNNSAVIQFRKAVFEDNINIYPIAIKQNSVLGDAFWKEDSFIIYLWRLFTSWAIVYNVYYLPPMTKLPEESQEQFALRVQKTIAQAANIDTVSLDLKLLRKKEERERCKETAQKVLSTFLPLE</sequence>
<dbReference type="Pfam" id="PF01553">
    <property type="entry name" value="Acyltransferase"/>
    <property type="match status" value="1"/>
</dbReference>
<evidence type="ECO:0000256" key="14">
    <source>
        <dbReference type="SAM" id="Phobius"/>
    </source>
</evidence>
<evidence type="ECO:0000256" key="13">
    <source>
        <dbReference type="ARBA" id="ARBA00025707"/>
    </source>
</evidence>
<evidence type="ECO:0000256" key="11">
    <source>
        <dbReference type="ARBA" id="ARBA00023264"/>
    </source>
</evidence>
<dbReference type="PANTHER" id="PTHR23063:SF6">
    <property type="entry name" value="PHOSPHOLIPID_GLYCEROL ACYLTRANSFERASE DOMAIN-CONTAINING PROTEIN"/>
    <property type="match status" value="1"/>
</dbReference>
<evidence type="ECO:0000256" key="1">
    <source>
        <dbReference type="ARBA" id="ARBA00004370"/>
    </source>
</evidence>
<protein>
    <submittedName>
        <fullName evidence="17">PlsC domain-containing protein</fullName>
    </submittedName>
</protein>
<evidence type="ECO:0000256" key="6">
    <source>
        <dbReference type="ARBA" id="ARBA00022692"/>
    </source>
</evidence>
<evidence type="ECO:0000256" key="5">
    <source>
        <dbReference type="ARBA" id="ARBA00022679"/>
    </source>
</evidence>
<evidence type="ECO:0000256" key="9">
    <source>
        <dbReference type="ARBA" id="ARBA00023136"/>
    </source>
</evidence>
<comment type="pathway">
    <text evidence="13">Phospholipid metabolism.</text>
</comment>
<dbReference type="AlphaFoldDB" id="A0A1I7ZDA7"/>
<evidence type="ECO:0000256" key="2">
    <source>
        <dbReference type="ARBA" id="ARBA00005189"/>
    </source>
</evidence>
<dbReference type="SUPFAM" id="SSF69593">
    <property type="entry name" value="Glycerol-3-phosphate (1)-acyltransferase"/>
    <property type="match status" value="1"/>
</dbReference>
<feature type="transmembrane region" description="Helical" evidence="14">
    <location>
        <begin position="154"/>
        <end position="171"/>
    </location>
</feature>
<evidence type="ECO:0000313" key="16">
    <source>
        <dbReference type="Proteomes" id="UP000095287"/>
    </source>
</evidence>
<evidence type="ECO:0000313" key="17">
    <source>
        <dbReference type="WBParaSite" id="L893_g2538.t1"/>
    </source>
</evidence>
<reference evidence="17" key="1">
    <citation type="submission" date="2016-11" db="UniProtKB">
        <authorList>
            <consortium name="WormBaseParasite"/>
        </authorList>
    </citation>
    <scope>IDENTIFICATION</scope>
</reference>
<keyword evidence="7 14" id="KW-1133">Transmembrane helix</keyword>
<evidence type="ECO:0000259" key="15">
    <source>
        <dbReference type="SMART" id="SM00563"/>
    </source>
</evidence>
<dbReference type="GO" id="GO:0004366">
    <property type="term" value="F:glycerol-3-phosphate O-acyltransferase activity"/>
    <property type="evidence" value="ECO:0007669"/>
    <property type="project" value="TreeGrafter"/>
</dbReference>
<feature type="transmembrane region" description="Helical" evidence="14">
    <location>
        <begin position="12"/>
        <end position="30"/>
    </location>
</feature>
<dbReference type="GO" id="GO:0005783">
    <property type="term" value="C:endoplasmic reticulum"/>
    <property type="evidence" value="ECO:0007669"/>
    <property type="project" value="TreeGrafter"/>
</dbReference>
<proteinExistence type="inferred from homology"/>
<feature type="transmembrane region" description="Helical" evidence="14">
    <location>
        <begin position="130"/>
        <end position="148"/>
    </location>
</feature>
<comment type="subcellular location">
    <subcellularLocation>
        <location evidence="1">Membrane</location>
    </subcellularLocation>
</comment>
<dbReference type="WBParaSite" id="L893_g2538.t1">
    <property type="protein sequence ID" value="L893_g2538.t1"/>
    <property type="gene ID" value="L893_g2538"/>
</dbReference>
<evidence type="ECO:0000256" key="4">
    <source>
        <dbReference type="ARBA" id="ARBA00022516"/>
    </source>
</evidence>
<keyword evidence="6 14" id="KW-0812">Transmembrane</keyword>
<keyword evidence="11" id="KW-1208">Phospholipid metabolism</keyword>
<accession>A0A1I7ZDA7</accession>
<dbReference type="SMART" id="SM00563">
    <property type="entry name" value="PlsC"/>
    <property type="match status" value="1"/>
</dbReference>